<dbReference type="GO" id="GO:0016491">
    <property type="term" value="F:oxidoreductase activity"/>
    <property type="evidence" value="ECO:0007669"/>
    <property type="project" value="UniProtKB-KW"/>
</dbReference>
<dbReference type="PRINTS" id="PR00081">
    <property type="entry name" value="GDHRDH"/>
</dbReference>
<evidence type="ECO:0000313" key="4">
    <source>
        <dbReference type="EMBL" id="KAI1879763.1"/>
    </source>
</evidence>
<dbReference type="PANTHER" id="PTHR24320:SF252">
    <property type="entry name" value="DEHYDROGENASE_REDUCTASE FAMILY PROTEIN, PUTATIVE (AFU_ORTHOLOGUE AFUA_3G08550)-RELATED"/>
    <property type="match status" value="1"/>
</dbReference>
<keyword evidence="5" id="KW-1185">Reference proteome</keyword>
<organism evidence="4 5">
    <name type="scientific">Neoarthrinium moseri</name>
    <dbReference type="NCBI Taxonomy" id="1658444"/>
    <lineage>
        <taxon>Eukaryota</taxon>
        <taxon>Fungi</taxon>
        <taxon>Dikarya</taxon>
        <taxon>Ascomycota</taxon>
        <taxon>Pezizomycotina</taxon>
        <taxon>Sordariomycetes</taxon>
        <taxon>Xylariomycetidae</taxon>
        <taxon>Amphisphaeriales</taxon>
        <taxon>Apiosporaceae</taxon>
        <taxon>Neoarthrinium</taxon>
    </lineage>
</organism>
<keyword evidence="3" id="KW-0560">Oxidoreductase</keyword>
<dbReference type="Pfam" id="PF00106">
    <property type="entry name" value="adh_short"/>
    <property type="match status" value="1"/>
</dbReference>
<dbReference type="PANTHER" id="PTHR24320">
    <property type="entry name" value="RETINOL DEHYDROGENASE"/>
    <property type="match status" value="1"/>
</dbReference>
<dbReference type="AlphaFoldDB" id="A0A9Q0AUJ9"/>
<comment type="similarity">
    <text evidence="1">Belongs to the short-chain dehydrogenases/reductases (SDR) family.</text>
</comment>
<dbReference type="InterPro" id="IPR036291">
    <property type="entry name" value="NAD(P)-bd_dom_sf"/>
</dbReference>
<name>A0A9Q0AUJ9_9PEZI</name>
<evidence type="ECO:0000256" key="2">
    <source>
        <dbReference type="ARBA" id="ARBA00022857"/>
    </source>
</evidence>
<reference evidence="4" key="1">
    <citation type="submission" date="2021-03" db="EMBL/GenBank/DDBJ databases">
        <title>Revisited historic fungal species revealed as producer of novel bioactive compounds through whole genome sequencing and comparative genomics.</title>
        <authorList>
            <person name="Vignolle G.A."/>
            <person name="Hochenegger N."/>
            <person name="Mach R.L."/>
            <person name="Mach-Aigner A.R."/>
            <person name="Javad Rahimi M."/>
            <person name="Salim K.A."/>
            <person name="Chan C.M."/>
            <person name="Lim L.B.L."/>
            <person name="Cai F."/>
            <person name="Druzhinina I.S."/>
            <person name="U'Ren J.M."/>
            <person name="Derntl C."/>
        </authorList>
    </citation>
    <scope>NUCLEOTIDE SEQUENCE</scope>
    <source>
        <strain evidence="4">TUCIM 5799</strain>
    </source>
</reference>
<dbReference type="EMBL" id="JAFIMR010000004">
    <property type="protein sequence ID" value="KAI1879763.1"/>
    <property type="molecule type" value="Genomic_DNA"/>
</dbReference>
<proteinExistence type="inferred from homology"/>
<gene>
    <name evidence="4" type="ORF">JX265_002717</name>
</gene>
<comment type="caution">
    <text evidence="4">The sequence shown here is derived from an EMBL/GenBank/DDBJ whole genome shotgun (WGS) entry which is preliminary data.</text>
</comment>
<dbReference type="InterPro" id="IPR002347">
    <property type="entry name" value="SDR_fam"/>
</dbReference>
<keyword evidence="2" id="KW-0521">NADP</keyword>
<dbReference type="SUPFAM" id="SSF51735">
    <property type="entry name" value="NAD(P)-binding Rossmann-fold domains"/>
    <property type="match status" value="1"/>
</dbReference>
<protein>
    <submittedName>
        <fullName evidence="4">Uncharacterized protein</fullName>
    </submittedName>
</protein>
<accession>A0A9Q0AUJ9</accession>
<dbReference type="Proteomes" id="UP000829685">
    <property type="component" value="Unassembled WGS sequence"/>
</dbReference>
<evidence type="ECO:0000256" key="1">
    <source>
        <dbReference type="ARBA" id="ARBA00006484"/>
    </source>
</evidence>
<sequence>MSDLKSMWFAARNPPADPISLSFKGKAVLVTGASSGLGLAAAIKYTRQGASPLILGVQTREQGEQARKAIMEATSCAKDNLVILTLDFASFDSVCSFSRELDAKVPYLHIAQIAGGVIKSKYDLTGDGYEESLQIGALSTALLGQLLLPKLRRTAAGLPEGEFCYLSFLNSIAHMRVTASDLPMGQSLVQRCNDGEQWDAHKQYALVKLVARLAVKGIADKCAKDAKIIVNASCPGVCKTNMYNDMSLLSRASVEVQWFFVGRTAEQGARTLVSATGLGPESRGNFWNNDELLP</sequence>
<evidence type="ECO:0000256" key="3">
    <source>
        <dbReference type="ARBA" id="ARBA00023002"/>
    </source>
</evidence>
<dbReference type="Gene3D" id="3.40.50.720">
    <property type="entry name" value="NAD(P)-binding Rossmann-like Domain"/>
    <property type="match status" value="1"/>
</dbReference>
<evidence type="ECO:0000313" key="5">
    <source>
        <dbReference type="Proteomes" id="UP000829685"/>
    </source>
</evidence>